<dbReference type="GO" id="GO:0006265">
    <property type="term" value="P:DNA topological change"/>
    <property type="evidence" value="ECO:0007669"/>
    <property type="project" value="UniProtKB-UniRule"/>
</dbReference>
<dbReference type="EMBL" id="ABCA03000054">
    <property type="protein sequence ID" value="EDR99815.1"/>
    <property type="molecule type" value="Genomic_DNA"/>
</dbReference>
<dbReference type="SUPFAM" id="SSF55874">
    <property type="entry name" value="ATPase domain of HSP90 chaperone/DNA topoisomerase II/histidine kinase"/>
    <property type="match status" value="1"/>
</dbReference>
<dbReference type="SUPFAM" id="SSF56719">
    <property type="entry name" value="Type II DNA topoisomerase"/>
    <property type="match status" value="1"/>
</dbReference>
<evidence type="ECO:0000256" key="10">
    <source>
        <dbReference type="HAMAP-Rule" id="MF_01898"/>
    </source>
</evidence>
<comment type="catalytic activity">
    <reaction evidence="1 10">
        <text>ATP-dependent breakage, passage and rejoining of double-stranded DNA.</text>
        <dbReference type="EC" id="5.6.2.2"/>
    </reaction>
</comment>
<dbReference type="PANTHER" id="PTHR45866:SF1">
    <property type="entry name" value="DNA GYRASE SUBUNIT B, MITOCHONDRIAL"/>
    <property type="match status" value="1"/>
</dbReference>
<dbReference type="InterPro" id="IPR003594">
    <property type="entry name" value="HATPase_dom"/>
</dbReference>
<dbReference type="HAMAP" id="MF_01898">
    <property type="entry name" value="GyrB"/>
    <property type="match status" value="1"/>
</dbReference>
<evidence type="ECO:0000313" key="13">
    <source>
        <dbReference type="Proteomes" id="UP000005326"/>
    </source>
</evidence>
<dbReference type="GO" id="GO:0046872">
    <property type="term" value="F:metal ion binding"/>
    <property type="evidence" value="ECO:0007669"/>
    <property type="project" value="UniProtKB-KW"/>
</dbReference>
<name>B0MRF8_9FIRM</name>
<organism evidence="12 13">
    <name type="scientific">[Eubacterium] siraeum DSM 15702</name>
    <dbReference type="NCBI Taxonomy" id="428128"/>
    <lineage>
        <taxon>Bacteria</taxon>
        <taxon>Bacillati</taxon>
        <taxon>Bacillota</taxon>
        <taxon>Clostridia</taxon>
        <taxon>Eubacteriales</taxon>
        <taxon>Oscillospiraceae</taxon>
        <taxon>Oscillospiraceae incertae sedis</taxon>
    </lineage>
</organism>
<dbReference type="Proteomes" id="UP000005326">
    <property type="component" value="Unassembled WGS sequence"/>
</dbReference>
<evidence type="ECO:0000259" key="11">
    <source>
        <dbReference type="PROSITE" id="PS50880"/>
    </source>
</evidence>
<dbReference type="CDD" id="cd16928">
    <property type="entry name" value="HATPase_GyrB-like"/>
    <property type="match status" value="1"/>
</dbReference>
<dbReference type="CDD" id="cd00822">
    <property type="entry name" value="TopoII_Trans_DNA_gyrase"/>
    <property type="match status" value="1"/>
</dbReference>
<dbReference type="GO" id="GO:0005524">
    <property type="term" value="F:ATP binding"/>
    <property type="evidence" value="ECO:0007669"/>
    <property type="project" value="UniProtKB-UniRule"/>
</dbReference>
<dbReference type="GO" id="GO:0006261">
    <property type="term" value="P:DNA-templated DNA replication"/>
    <property type="evidence" value="ECO:0007669"/>
    <property type="project" value="UniProtKB-UniRule"/>
</dbReference>
<dbReference type="Pfam" id="PF01751">
    <property type="entry name" value="Toprim"/>
    <property type="match status" value="1"/>
</dbReference>
<feature type="domain" description="Toprim" evidence="11">
    <location>
        <begin position="474"/>
        <end position="588"/>
    </location>
</feature>
<dbReference type="NCBIfam" id="NF004189">
    <property type="entry name" value="PRK05644.1"/>
    <property type="match status" value="1"/>
</dbReference>
<sequence length="692" mass="77295">MMKGKSMAEEILDKNVNTVEVDEPEIDGEIKDIEDNTQVEHAYGADDIQILEGLEAVRKRPGMYIGSTGESGLHHLVYEIVDNAIDEALAGYCTEINVKILPGDVIEVTDNGRGIPTGIHPKEKISAATVVYTILHAGGKFGGGGYKVSGGLHGVGASVVNALSEWLELTVYDGKEIHFQRFENGGHYKEQMKVIGTTDKTGTQVRFKPDSTIFHSTEFKYDILLDRLREQAFLNAGLKIVLSDLRDEDKPKQEVLQYEGGIISYVEWLQKKRGAEALHPDVVYIEGLLDNISVEIAFQYNTDFNSETFRSFANNIHTVDGGTHEIAFKNALNKVINDFVKQYKEQQANNNKKSKKKQDEVKEFVPLSGEAIREAINAVISVKLPECEFEGQTKGKLGNPEVRPVVYKITVEKLTYYFEEHPDTIATIAQKCINAQAARDAAKKAMEAKRKSVTDGASLPGKLADCSDTDPEKTEVYIVEGDSAGGSAKQGRDRRFQAILPLWGKMLNVEKARADKVYNNDKLQPVVKALGTGIGEDFDITKLRYGRVVVMADADVDGSHIRTLLLTFFFRFMRPLIEEGHVYLAQPPLFKVFRGKKVRYAFSDEERDAYIAELAGESNAKVDVQRYKGLGEMDPEQLWETTMDPAARTMIKVNLEDAAKADEIFSILMGDKVEPRREFIEQNARYAKDLDI</sequence>
<dbReference type="Pfam" id="PF00204">
    <property type="entry name" value="DNA_gyraseB"/>
    <property type="match status" value="1"/>
</dbReference>
<dbReference type="SMART" id="SM00433">
    <property type="entry name" value="TOP2c"/>
    <property type="match status" value="1"/>
</dbReference>
<evidence type="ECO:0000256" key="4">
    <source>
        <dbReference type="ARBA" id="ARBA00022741"/>
    </source>
</evidence>
<evidence type="ECO:0000256" key="7">
    <source>
        <dbReference type="ARBA" id="ARBA00023029"/>
    </source>
</evidence>
<dbReference type="FunFam" id="3.30.565.10:FF:000002">
    <property type="entry name" value="DNA gyrase subunit B"/>
    <property type="match status" value="1"/>
</dbReference>
<dbReference type="InterPro" id="IPR036890">
    <property type="entry name" value="HATPase_C_sf"/>
</dbReference>
<dbReference type="Pfam" id="PF00986">
    <property type="entry name" value="DNA_gyraseB_C"/>
    <property type="match status" value="1"/>
</dbReference>
<dbReference type="InterPro" id="IPR014721">
    <property type="entry name" value="Ribsml_uS5_D2-typ_fold_subgr"/>
</dbReference>
<dbReference type="InterPro" id="IPR011557">
    <property type="entry name" value="GyrB"/>
</dbReference>
<proteinExistence type="inferred from homology"/>
<dbReference type="GO" id="GO:0034335">
    <property type="term" value="F:DNA negative supercoiling activity"/>
    <property type="evidence" value="ECO:0007669"/>
    <property type="project" value="UniProtKB-ARBA"/>
</dbReference>
<dbReference type="InterPro" id="IPR034160">
    <property type="entry name" value="TOPRIM_GyrB"/>
</dbReference>
<dbReference type="InterPro" id="IPR006171">
    <property type="entry name" value="TOPRIM_dom"/>
</dbReference>
<comment type="similarity">
    <text evidence="2 10">Belongs to the type II topoisomerase GyrB family.</text>
</comment>
<feature type="binding site" evidence="10">
    <location>
        <position position="480"/>
    </location>
    <ligand>
        <name>Mg(2+)</name>
        <dbReference type="ChEBI" id="CHEBI:18420"/>
        <label>1</label>
        <note>catalytic</note>
    </ligand>
</feature>
<comment type="cofactor">
    <cofactor evidence="10">
        <name>Mg(2+)</name>
        <dbReference type="ChEBI" id="CHEBI:18420"/>
    </cofactor>
    <cofactor evidence="10">
        <name>Mn(2+)</name>
        <dbReference type="ChEBI" id="CHEBI:29035"/>
    </cofactor>
    <cofactor evidence="10">
        <name>Ca(2+)</name>
        <dbReference type="ChEBI" id="CHEBI:29108"/>
    </cofactor>
    <text evidence="10">Binds two Mg(2+) per subunit. The magnesium ions form salt bridges with both the protein and the DNA. Can also accept other divalent metal cations, such as Mn(2+) or Ca(2+).</text>
</comment>
<dbReference type="InterPro" id="IPR002288">
    <property type="entry name" value="DNA_gyrase_B_C"/>
</dbReference>
<dbReference type="PRINTS" id="PR01159">
    <property type="entry name" value="DNAGYRASEB"/>
</dbReference>
<dbReference type="InterPro" id="IPR018522">
    <property type="entry name" value="TopoIIA_CS"/>
</dbReference>
<dbReference type="FunFam" id="3.40.50.670:FF:000002">
    <property type="entry name" value="DNA gyrase subunit B"/>
    <property type="match status" value="1"/>
</dbReference>
<dbReference type="PRINTS" id="PR00418">
    <property type="entry name" value="TPI2FAMILY"/>
</dbReference>
<reference evidence="12" key="1">
    <citation type="submission" date="2007-10" db="EMBL/GenBank/DDBJ databases">
        <authorList>
            <person name="Fulton L."/>
            <person name="Clifton S."/>
            <person name="Fulton B."/>
            <person name="Xu J."/>
            <person name="Minx P."/>
            <person name="Pepin K.H."/>
            <person name="Johnson M."/>
            <person name="Thiruvilangam P."/>
            <person name="Bhonagiri V."/>
            <person name="Nash W.E."/>
            <person name="Mardis E.R."/>
            <person name="Wilson R.K."/>
        </authorList>
    </citation>
    <scope>NUCLEOTIDE SEQUENCE [LARGE SCALE GENOMIC DNA]</scope>
    <source>
        <strain evidence="12">DSM 15702</strain>
    </source>
</reference>
<dbReference type="Gene3D" id="3.30.565.10">
    <property type="entry name" value="Histidine kinase-like ATPase, C-terminal domain"/>
    <property type="match status" value="1"/>
</dbReference>
<dbReference type="InterPro" id="IPR013506">
    <property type="entry name" value="Topo_IIA_bsu_dom2"/>
</dbReference>
<keyword evidence="4 10" id="KW-0547">Nucleotide-binding</keyword>
<keyword evidence="3 10" id="KW-0479">Metal-binding</keyword>
<evidence type="ECO:0000256" key="3">
    <source>
        <dbReference type="ARBA" id="ARBA00022723"/>
    </source>
</evidence>
<dbReference type="Gene3D" id="3.40.50.670">
    <property type="match status" value="1"/>
</dbReference>
<dbReference type="PROSITE" id="PS00177">
    <property type="entry name" value="TOPOISOMERASE_II"/>
    <property type="match status" value="1"/>
</dbReference>
<dbReference type="InterPro" id="IPR013759">
    <property type="entry name" value="Topo_IIA_B_C"/>
</dbReference>
<evidence type="ECO:0000256" key="1">
    <source>
        <dbReference type="ARBA" id="ARBA00000185"/>
    </source>
</evidence>
<evidence type="ECO:0000256" key="2">
    <source>
        <dbReference type="ARBA" id="ARBA00010708"/>
    </source>
</evidence>
<keyword evidence="8" id="KW-0238">DNA-binding</keyword>
<dbReference type="Pfam" id="PF02518">
    <property type="entry name" value="HATPase_c"/>
    <property type="match status" value="1"/>
</dbReference>
<keyword evidence="5 10" id="KW-0067">ATP-binding</keyword>
<evidence type="ECO:0000256" key="5">
    <source>
        <dbReference type="ARBA" id="ARBA00022840"/>
    </source>
</evidence>
<comment type="caution">
    <text evidence="12">The sequence shown here is derived from an EMBL/GenBank/DDBJ whole genome shotgun (WGS) entry which is preliminary data.</text>
</comment>
<dbReference type="NCBIfam" id="TIGR01059">
    <property type="entry name" value="gyrB"/>
    <property type="match status" value="1"/>
</dbReference>
<keyword evidence="9 10" id="KW-0413">Isomerase</keyword>
<dbReference type="Gene3D" id="3.30.230.10">
    <property type="match status" value="1"/>
</dbReference>
<evidence type="ECO:0000313" key="12">
    <source>
        <dbReference type="EMBL" id="EDR99815.1"/>
    </source>
</evidence>
<keyword evidence="10" id="KW-0963">Cytoplasm</keyword>
<comment type="function">
    <text evidence="10">A type II topoisomerase that negatively supercoils closed circular double-stranded (ds) DNA in an ATP-dependent manner to modulate DNA topology and maintain chromosomes in an underwound state. Negative supercoiling favors strand separation, and DNA replication, transcription, recombination and repair, all of which involve strand separation. Also able to catalyze the interconversion of other topological isomers of dsDNA rings, including catenanes and knotted rings. Type II topoisomerases break and join 2 DNA strands simultaneously in an ATP-dependent manner.</text>
</comment>
<dbReference type="InterPro" id="IPR020568">
    <property type="entry name" value="Ribosomal_Su5_D2-typ_SF"/>
</dbReference>
<evidence type="ECO:0000256" key="9">
    <source>
        <dbReference type="ARBA" id="ARBA00023235"/>
    </source>
</evidence>
<gene>
    <name evidence="10 12" type="primary">gyrB</name>
    <name evidence="12" type="ORF">EUBSIR_02436</name>
</gene>
<dbReference type="AlphaFoldDB" id="B0MRF8"/>
<dbReference type="InterPro" id="IPR013760">
    <property type="entry name" value="Topo_IIA-like_dom_sf"/>
</dbReference>
<dbReference type="CDD" id="cd03366">
    <property type="entry name" value="TOPRIM_TopoIIA_GyrB"/>
    <property type="match status" value="1"/>
</dbReference>
<dbReference type="PROSITE" id="PS50880">
    <property type="entry name" value="TOPRIM"/>
    <property type="match status" value="1"/>
</dbReference>
<keyword evidence="7 10" id="KW-0799">Topoisomerase</keyword>
<evidence type="ECO:0000256" key="6">
    <source>
        <dbReference type="ARBA" id="ARBA00022842"/>
    </source>
</evidence>
<dbReference type="GO" id="GO:0005737">
    <property type="term" value="C:cytoplasm"/>
    <property type="evidence" value="ECO:0007669"/>
    <property type="project" value="UniProtKB-SubCell"/>
</dbReference>
<dbReference type="GO" id="GO:0005694">
    <property type="term" value="C:chromosome"/>
    <property type="evidence" value="ECO:0007669"/>
    <property type="project" value="InterPro"/>
</dbReference>
<reference evidence="12" key="2">
    <citation type="submission" date="2014-06" db="EMBL/GenBank/DDBJ databases">
        <title>Draft genome sequence of Eubacterium siraeum (DSM 15702).</title>
        <authorList>
            <person name="Sudarsanam P."/>
            <person name="Ley R."/>
            <person name="Guruge J."/>
            <person name="Turnbaugh P.J."/>
            <person name="Mahowald M."/>
            <person name="Liep D."/>
            <person name="Gordon J."/>
        </authorList>
    </citation>
    <scope>NUCLEOTIDE SEQUENCE</scope>
    <source>
        <strain evidence="12">DSM 15702</strain>
    </source>
</reference>
<comment type="miscellaneous">
    <text evidence="10">Few gyrases are as efficient as E.coli at forming negative supercoils. Not all organisms have 2 type II topoisomerases; in organisms with a single type II topoisomerase this enzyme also has to decatenate newly replicated chromosomes.</text>
</comment>
<protein>
    <recommendedName>
        <fullName evidence="10">DNA gyrase subunit B</fullName>
        <ecNumber evidence="10">5.6.2.2</ecNumber>
    </recommendedName>
</protein>
<accession>B0MRF8</accession>
<dbReference type="NCBIfam" id="NF011501">
    <property type="entry name" value="PRK14939.1"/>
    <property type="match status" value="1"/>
</dbReference>
<evidence type="ECO:0000256" key="8">
    <source>
        <dbReference type="ARBA" id="ARBA00023125"/>
    </source>
</evidence>
<keyword evidence="6 10" id="KW-0460">Magnesium</keyword>
<dbReference type="GO" id="GO:0003677">
    <property type="term" value="F:DNA binding"/>
    <property type="evidence" value="ECO:0007669"/>
    <property type="project" value="UniProtKB-KW"/>
</dbReference>
<keyword evidence="13" id="KW-1185">Reference proteome</keyword>
<dbReference type="InterPro" id="IPR001241">
    <property type="entry name" value="Topo_IIA"/>
</dbReference>
<dbReference type="InterPro" id="IPR000565">
    <property type="entry name" value="Topo_IIA_B"/>
</dbReference>
<comment type="subunit">
    <text evidence="10">Heterotetramer, composed of two GyrA and two GyrB chains. In the heterotetramer, GyrA contains the active site tyrosine that forms a transient covalent intermediate with DNA, while GyrB binds cofactors and catalyzes ATP hydrolysis.</text>
</comment>
<dbReference type="SMART" id="SM00387">
    <property type="entry name" value="HATPase_c"/>
    <property type="match status" value="1"/>
</dbReference>
<feature type="site" description="Interaction with DNA" evidence="10">
    <location>
        <position position="505"/>
    </location>
</feature>
<comment type="subcellular location">
    <subcellularLocation>
        <location evidence="10">Cytoplasm</location>
    </subcellularLocation>
</comment>
<feature type="binding site" evidence="10">
    <location>
        <position position="553"/>
    </location>
    <ligand>
        <name>Mg(2+)</name>
        <dbReference type="ChEBI" id="CHEBI:18420"/>
        <label>2</label>
    </ligand>
</feature>
<feature type="binding site" evidence="10">
    <location>
        <position position="555"/>
    </location>
    <ligand>
        <name>Mg(2+)</name>
        <dbReference type="ChEBI" id="CHEBI:18420"/>
        <label>2</label>
    </ligand>
</feature>
<dbReference type="PANTHER" id="PTHR45866">
    <property type="entry name" value="DNA GYRASE/TOPOISOMERASE SUBUNIT B"/>
    <property type="match status" value="1"/>
</dbReference>
<dbReference type="SUPFAM" id="SSF54211">
    <property type="entry name" value="Ribosomal protein S5 domain 2-like"/>
    <property type="match status" value="1"/>
</dbReference>
<feature type="binding site" evidence="10">
    <location>
        <position position="553"/>
    </location>
    <ligand>
        <name>Mg(2+)</name>
        <dbReference type="ChEBI" id="CHEBI:18420"/>
        <label>1</label>
        <note>catalytic</note>
    </ligand>
</feature>
<dbReference type="EC" id="5.6.2.2" evidence="10"/>
<feature type="site" description="Interaction with DNA" evidence="10">
    <location>
        <position position="508"/>
    </location>
</feature>